<evidence type="ECO:0000313" key="1">
    <source>
        <dbReference type="EMBL" id="MBM6851408.1"/>
    </source>
</evidence>
<dbReference type="RefSeq" id="WP_204804192.1">
    <property type="nucleotide sequence ID" value="NZ_JACSNX010000010.1"/>
</dbReference>
<gene>
    <name evidence="1" type="ORF">H9X91_08165</name>
</gene>
<proteinExistence type="predicted"/>
<name>A0ABS2FVP3_9FIRM</name>
<dbReference type="Proteomes" id="UP000719500">
    <property type="component" value="Unassembled WGS sequence"/>
</dbReference>
<sequence length="169" mass="18589">MARKLRNGILILLAAAVLAFALWMLWPRSLTGTLGLEGREISASIVTTGWEEVRDEGNFYNRPTMDMERYTLPAGSEQALAVLALLDGYTWHPCWDTLTGETGISGIGSLSVTLYDPQDTEREFDVYSGTGKIWLNGRIVRLDYFGNGTAEALSRELANLLRGESGVAN</sequence>
<reference evidence="1 2" key="1">
    <citation type="journal article" date="2021" name="Sci. Rep.">
        <title>The distribution of antibiotic resistance genes in chicken gut microbiota commensals.</title>
        <authorList>
            <person name="Juricova H."/>
            <person name="Matiasovicova J."/>
            <person name="Kubasova T."/>
            <person name="Cejkova D."/>
            <person name="Rychlik I."/>
        </authorList>
    </citation>
    <scope>NUCLEOTIDE SEQUENCE [LARGE SCALE GENOMIC DNA]</scope>
    <source>
        <strain evidence="1 2">An411</strain>
    </source>
</reference>
<comment type="caution">
    <text evidence="1">The sequence shown here is derived from an EMBL/GenBank/DDBJ whole genome shotgun (WGS) entry which is preliminary data.</text>
</comment>
<keyword evidence="2" id="KW-1185">Reference proteome</keyword>
<protein>
    <recommendedName>
        <fullName evidence="3">DUF4367 domain-containing protein</fullName>
    </recommendedName>
</protein>
<accession>A0ABS2FVP3</accession>
<dbReference type="EMBL" id="JACSNX010000010">
    <property type="protein sequence ID" value="MBM6851408.1"/>
    <property type="molecule type" value="Genomic_DNA"/>
</dbReference>
<evidence type="ECO:0000313" key="2">
    <source>
        <dbReference type="Proteomes" id="UP000719500"/>
    </source>
</evidence>
<organism evidence="1 2">
    <name type="scientific">Oscillibacter valericigenes</name>
    <dbReference type="NCBI Taxonomy" id="351091"/>
    <lineage>
        <taxon>Bacteria</taxon>
        <taxon>Bacillati</taxon>
        <taxon>Bacillota</taxon>
        <taxon>Clostridia</taxon>
        <taxon>Eubacteriales</taxon>
        <taxon>Oscillospiraceae</taxon>
        <taxon>Oscillibacter</taxon>
    </lineage>
</organism>
<evidence type="ECO:0008006" key="3">
    <source>
        <dbReference type="Google" id="ProtNLM"/>
    </source>
</evidence>